<proteinExistence type="predicted"/>
<evidence type="ECO:0000256" key="1">
    <source>
        <dbReference type="SAM" id="Phobius"/>
    </source>
</evidence>
<gene>
    <name evidence="2" type="ORF">CGGC5_3512</name>
    <name evidence="3" type="ORF">CGGC5_v007169</name>
</gene>
<evidence type="ECO:0000313" key="3">
    <source>
        <dbReference type="EMBL" id="KAF4483627.1"/>
    </source>
</evidence>
<dbReference type="EMBL" id="KB020495">
    <property type="protein sequence ID" value="ELA37068.1"/>
    <property type="molecule type" value="Genomic_DNA"/>
</dbReference>
<evidence type="ECO:0000313" key="2">
    <source>
        <dbReference type="EMBL" id="ELA37068.1"/>
    </source>
</evidence>
<reference evidence="3 4" key="2">
    <citation type="submission" date="2012-08" db="EMBL/GenBank/DDBJ databases">
        <authorList>
            <person name="Gan P.H.P."/>
            <person name="Ikeda K."/>
            <person name="Irieda H."/>
            <person name="Narusaka M."/>
            <person name="O'Connell R.J."/>
            <person name="Narusaka Y."/>
            <person name="Takano Y."/>
            <person name="Kubo Y."/>
            <person name="Shirasu K."/>
        </authorList>
    </citation>
    <scope>NUCLEOTIDE SEQUENCE [LARGE SCALE GENOMIC DNA]</scope>
    <source>
        <strain evidence="3 4">Nara gc5</strain>
    </source>
</reference>
<accession>L2GGD4</accession>
<keyword evidence="1" id="KW-1133">Transmembrane helix</keyword>
<organism evidence="2">
    <name type="scientific">Colletotrichum fructicola (strain Nara gc5)</name>
    <name type="common">Anthracnose fungus</name>
    <name type="synonym">Colletotrichum gloeosporioides (strain Nara gc5)</name>
    <dbReference type="NCBI Taxonomy" id="1213859"/>
    <lineage>
        <taxon>Eukaryota</taxon>
        <taxon>Fungi</taxon>
        <taxon>Dikarya</taxon>
        <taxon>Ascomycota</taxon>
        <taxon>Pezizomycotina</taxon>
        <taxon>Sordariomycetes</taxon>
        <taxon>Hypocreomycetidae</taxon>
        <taxon>Glomerellales</taxon>
        <taxon>Glomerellaceae</taxon>
        <taxon>Colletotrichum</taxon>
        <taxon>Colletotrichum gloeosporioides species complex</taxon>
    </lineage>
</organism>
<feature type="transmembrane region" description="Helical" evidence="1">
    <location>
        <begin position="94"/>
        <end position="122"/>
    </location>
</feature>
<keyword evidence="1" id="KW-0812">Transmembrane</keyword>
<reference evidence="3 4" key="3">
    <citation type="submission" date="2020-04" db="EMBL/GenBank/DDBJ databases">
        <title>Genome sequencing and assembly of multiple isolates from the Colletotrichum gloeosporioides species complex.</title>
        <authorList>
            <person name="Gan P."/>
            <person name="Shirasu K."/>
        </authorList>
    </citation>
    <scope>NUCLEOTIDE SEQUENCE [LARGE SCALE GENOMIC DNA]</scope>
    <source>
        <strain evidence="3 4">Nara gc5</strain>
    </source>
</reference>
<dbReference type="EMBL" id="ANPB02000004">
    <property type="protein sequence ID" value="KAF4483627.1"/>
    <property type="molecule type" value="Genomic_DNA"/>
</dbReference>
<dbReference type="OrthoDB" id="5242705at2759"/>
<sequence>MTAASMSVESHEKLLVPSGTCAEQDSNADISVTPTITPQAHSLAYRDPKRPSTVVMLLSDWWYMELLCMVLSFAMFGFYCWFLHHMDGKKDAAAYFFIIKIYSNVGAAIAQMAVVLKLLMFVPVSSALGQLSWYRFLNTTSKPVADLQAYDAASRGLSGSVRFLLSKNLFKSPHATLGAVLTIASIYLASSMQNAVHSFSTSLRDPQDGQNASMPFANLFDRHPRTITTIVDESNDEIDTGMGAALYSAWLYNTNPQKANVPVSFLSTTCEVNEPDREFYKWEGYTTLAAKSMCRVAPATKEPIGLGHSYQANINSSVRAVGNHNASSFIPARLKFEASLKIPKTSSFASSFSDQSAVIIYLAAIADSGLPNIVATECVLNWQVQHVQNVALSSYTASTYNPLERSDSDWIYKPKISHPRIEDETIFEGPCNPKSGGSNCEYKVKRAATLQVQNYLKDFLSGYVLPESQNNTRFTATGKAMEVFAQPWIDSKDAGTQTSLNDTLAEYMSNLAEGITGYMLSTATNSTTGQILSFGLCEIAWYHIAYPLTMVVLSAYLLLFTMWWTRRMPVWKTSLLPFLYHGLQHPPYEQGYDLSSLGSMREMSNYQTVALRDEDDGLGLRLRNPQADIAS</sequence>
<protein>
    <submittedName>
        <fullName evidence="2">Uncharacterized protein</fullName>
    </submittedName>
</protein>
<dbReference type="InParanoid" id="L2GGD4"/>
<keyword evidence="1" id="KW-0472">Membrane</keyword>
<name>L2GGD4_COLFN</name>
<dbReference type="Pfam" id="PF11374">
    <property type="entry name" value="DUF3176"/>
    <property type="match status" value="1"/>
</dbReference>
<feature type="transmembrane region" description="Helical" evidence="1">
    <location>
        <begin position="61"/>
        <end position="82"/>
    </location>
</feature>
<reference evidence="2" key="1">
    <citation type="submission" date="2012-08" db="EMBL/GenBank/DDBJ databases">
        <title>Genome analysis of Colletotrichum orbiculare and Colletotrichum fructicola.</title>
        <authorList>
            <person name="Gan P.H.P."/>
            <person name="Ikeda K."/>
            <person name="Irieda H."/>
            <person name="Narusaka M."/>
            <person name="O'Connell R.J."/>
            <person name="Narusaka Y."/>
            <person name="Takano Y."/>
            <person name="Kubo Y."/>
            <person name="Shirasu K."/>
        </authorList>
    </citation>
    <scope>NUCLEOTIDE SEQUENCE</scope>
    <source>
        <strain evidence="2">Nara gc5</strain>
    </source>
</reference>
<dbReference type="PANTHER" id="PTHR35394:SF5">
    <property type="entry name" value="DUF3176 DOMAIN-CONTAINING PROTEIN"/>
    <property type="match status" value="1"/>
</dbReference>
<dbReference type="HOGENOM" id="CLU_029269_0_0_1"/>
<dbReference type="Proteomes" id="UP000011096">
    <property type="component" value="Unassembled WGS sequence"/>
</dbReference>
<dbReference type="AlphaFoldDB" id="L2GGD4"/>
<keyword evidence="4" id="KW-1185">Reference proteome</keyword>
<feature type="transmembrane region" description="Helical" evidence="1">
    <location>
        <begin position="540"/>
        <end position="564"/>
    </location>
</feature>
<dbReference type="InterPro" id="IPR021514">
    <property type="entry name" value="DUF3176"/>
</dbReference>
<evidence type="ECO:0000313" key="4">
    <source>
        <dbReference type="Proteomes" id="UP000011096"/>
    </source>
</evidence>
<dbReference type="PANTHER" id="PTHR35394">
    <property type="entry name" value="DUF3176 DOMAIN-CONTAINING PROTEIN"/>
    <property type="match status" value="1"/>
</dbReference>